<dbReference type="OrthoDB" id="9779699at2"/>
<dbReference type="STRING" id="447.Lboz_2427"/>
<dbReference type="PANTHER" id="PTHR31687">
    <property type="match status" value="1"/>
</dbReference>
<dbReference type="AlphaFoldDB" id="A0A0W0RIH6"/>
<proteinExistence type="predicted"/>
<evidence type="ECO:0000313" key="2">
    <source>
        <dbReference type="Proteomes" id="UP000054695"/>
    </source>
</evidence>
<dbReference type="InterPro" id="IPR012469">
    <property type="entry name" value="DUF1688"/>
</dbReference>
<dbReference type="EMBL" id="LNXU01000032">
    <property type="protein sequence ID" value="KTC70850.1"/>
    <property type="molecule type" value="Genomic_DNA"/>
</dbReference>
<name>A0A0W0RIH6_LEGBO</name>
<evidence type="ECO:0000313" key="1">
    <source>
        <dbReference type="EMBL" id="KTC70850.1"/>
    </source>
</evidence>
<protein>
    <submittedName>
        <fullName evidence="1">Putative biotin synthetase like protein</fullName>
    </submittedName>
</protein>
<gene>
    <name evidence="1" type="ORF">Lboz_2427</name>
</gene>
<dbReference type="PANTHER" id="PTHR31687:SF3">
    <property type="entry name" value="PROTEIN URG3"/>
    <property type="match status" value="1"/>
</dbReference>
<dbReference type="Proteomes" id="UP000054695">
    <property type="component" value="Unassembled WGS sequence"/>
</dbReference>
<organism evidence="1 2">
    <name type="scientific">Legionella bozemanae</name>
    <name type="common">Fluoribacter bozemanae</name>
    <dbReference type="NCBI Taxonomy" id="447"/>
    <lineage>
        <taxon>Bacteria</taxon>
        <taxon>Pseudomonadati</taxon>
        <taxon>Pseudomonadota</taxon>
        <taxon>Gammaproteobacteria</taxon>
        <taxon>Legionellales</taxon>
        <taxon>Legionellaceae</taxon>
        <taxon>Legionella</taxon>
    </lineage>
</organism>
<keyword evidence="2" id="KW-1185">Reference proteome</keyword>
<dbReference type="PATRIC" id="fig|447.4.peg.2579"/>
<reference evidence="1 2" key="1">
    <citation type="submission" date="2015-11" db="EMBL/GenBank/DDBJ databases">
        <title>Genomic analysis of 38 Legionella species identifies large and diverse effector repertoires.</title>
        <authorList>
            <person name="Burstein D."/>
            <person name="Amaro F."/>
            <person name="Zusman T."/>
            <person name="Lifshitz Z."/>
            <person name="Cohen O."/>
            <person name="Gilbert J.A."/>
            <person name="Pupko T."/>
            <person name="Shuman H.A."/>
            <person name="Segal G."/>
        </authorList>
    </citation>
    <scope>NUCLEOTIDE SEQUENCE [LARGE SCALE GENOMIC DNA]</scope>
    <source>
        <strain evidence="1 2">WIGA</strain>
    </source>
</reference>
<sequence length="412" mass="46550">MSNEQEIARVLTTLREPRTIRVRSQAILERVKQGQSAYFSIDPEKMTSTASFVIEVIQDNYPNLDIPYHSRWRHFEAGNINRIKKMQEQLGTLSADEWGKILYELVIISVFLDAGAGQYWRYKESESGIEYSRSEGLALASLSLYQKGMFSAHPSQPLRVDAERLLAFNEADLRDGFQVTAKNPLEGLSGRVALLNRLGALIQQDEHHFGKESRLGNFYTYMSSLAANNLLTASQIFHEVLDAFTEIWPTRLLFHGIPLGDVWRYNALKSNESGSEYIPFHKLSQWLTYSLIEPLEQAGITVTHLEELTGLPEYRNGGLLIDCGLLQIKNKKILEEALPPDAEAIVEWRALTVTLLDELAALIRKKLQKSAKELPLAKILQGGTWEAGRRIAKQKRSQGIPPIQIISDGTVF</sequence>
<comment type="caution">
    <text evidence="1">The sequence shown here is derived from an EMBL/GenBank/DDBJ whole genome shotgun (WGS) entry which is preliminary data.</text>
</comment>
<accession>A0A0W0RIH6</accession>
<dbReference type="Pfam" id="PF07958">
    <property type="entry name" value="DUF1688"/>
    <property type="match status" value="1"/>
</dbReference>
<dbReference type="RefSeq" id="WP_058460043.1">
    <property type="nucleotide sequence ID" value="NZ_CAAAIY010000005.1"/>
</dbReference>